<dbReference type="CDD" id="cd00143">
    <property type="entry name" value="PP2Cc"/>
    <property type="match status" value="1"/>
</dbReference>
<dbReference type="SMART" id="SM00331">
    <property type="entry name" value="PP2C_SIG"/>
    <property type="match status" value="1"/>
</dbReference>
<dbReference type="InterPro" id="IPR015655">
    <property type="entry name" value="PP2C"/>
</dbReference>
<sequence>MPQIVRAGAVSHVGRVRSNNQDSGLVGKHIHAVADGMGGHAGGDVASSIAVKFLAEHDVQFTSVSEAQEGLTALLHEANELIVDAARTHAELKGMGTTADVITRIGDEMVIGHIGDSRVYRYHSGELKQVTVDHTFVQRLVDAGRITPEEALVHPRRSVLMRVLGDVETAPDVDTYVVPAVDGDRWLLCSDGLSSYVDEAQIAEVLARKVESSREVGDDLVQLALDNGAPDNVTVVVLEIGEKPLESIKPKVVGAAVNPMRYASNAPKRVKRLLPDVLQSRRKLAARPENEEFAAPTDEMFNRILAEEKRFRLMRRITWSAAVVLLIAVMVGASALVYSWTQTRYYVGEYNGNVAIYQGVNANIGSFELSEVIDETDLSVDDLNPYQRSQVTGTIAFATLAEAQDLVERLINGTAPTQPEEEATPVPTSTPTPTATSSATASATSGGE</sequence>
<dbReference type="InterPro" id="IPR036457">
    <property type="entry name" value="PPM-type-like_dom_sf"/>
</dbReference>
<dbReference type="Pfam" id="PF13672">
    <property type="entry name" value="PP2C_2"/>
    <property type="match status" value="1"/>
</dbReference>
<dbReference type="PROSITE" id="PS51746">
    <property type="entry name" value="PPM_2"/>
    <property type="match status" value="1"/>
</dbReference>
<evidence type="ECO:0000313" key="4">
    <source>
        <dbReference type="EMBL" id="UQN14858.1"/>
    </source>
</evidence>
<name>A0ABY4N059_9MICO</name>
<protein>
    <submittedName>
        <fullName evidence="4">Protein phosphatase 2C domain-containing protein</fullName>
    </submittedName>
</protein>
<feature type="domain" description="PPM-type phosphatase" evidence="3">
    <location>
        <begin position="6"/>
        <end position="240"/>
    </location>
</feature>
<reference evidence="4" key="1">
    <citation type="submission" date="2022-05" db="EMBL/GenBank/DDBJ databases">
        <title>Complete genome sequence of toluene-degrading Gulosibacter sediminis strain ACHW.36C.</title>
        <authorList>
            <person name="Wai A.C."/>
            <person name="Lai G.K."/>
            <person name="Griffin S.D."/>
            <person name="Leung F.C."/>
        </authorList>
    </citation>
    <scope>NUCLEOTIDE SEQUENCE [LARGE SCALE GENOMIC DNA]</scope>
    <source>
        <strain evidence="4">ACHW.36C</strain>
    </source>
</reference>
<feature type="compositionally biased region" description="Low complexity" evidence="1">
    <location>
        <begin position="424"/>
        <end position="448"/>
    </location>
</feature>
<dbReference type="Gene3D" id="3.60.40.10">
    <property type="entry name" value="PPM-type phosphatase domain"/>
    <property type="match status" value="1"/>
</dbReference>
<keyword evidence="2" id="KW-0812">Transmembrane</keyword>
<keyword evidence="2" id="KW-0472">Membrane</keyword>
<proteinExistence type="predicted"/>
<gene>
    <name evidence="4" type="ORF">M3M28_12570</name>
</gene>
<dbReference type="SUPFAM" id="SSF81606">
    <property type="entry name" value="PP2C-like"/>
    <property type="match status" value="1"/>
</dbReference>
<evidence type="ECO:0000256" key="2">
    <source>
        <dbReference type="SAM" id="Phobius"/>
    </source>
</evidence>
<dbReference type="SMART" id="SM00332">
    <property type="entry name" value="PP2Cc"/>
    <property type="match status" value="1"/>
</dbReference>
<accession>A0ABY4N059</accession>
<dbReference type="PANTHER" id="PTHR47992">
    <property type="entry name" value="PROTEIN PHOSPHATASE"/>
    <property type="match status" value="1"/>
</dbReference>
<organism evidence="4">
    <name type="scientific">Gulosibacter sediminis</name>
    <dbReference type="NCBI Taxonomy" id="1729695"/>
    <lineage>
        <taxon>Bacteria</taxon>
        <taxon>Bacillati</taxon>
        <taxon>Actinomycetota</taxon>
        <taxon>Actinomycetes</taxon>
        <taxon>Micrococcales</taxon>
        <taxon>Microbacteriaceae</taxon>
        <taxon>Gulosibacter</taxon>
    </lineage>
</organism>
<dbReference type="EMBL" id="CP097160">
    <property type="protein sequence ID" value="UQN14858.1"/>
    <property type="molecule type" value="Genomic_DNA"/>
</dbReference>
<feature type="transmembrane region" description="Helical" evidence="2">
    <location>
        <begin position="317"/>
        <end position="340"/>
    </location>
</feature>
<keyword evidence="2" id="KW-1133">Transmembrane helix</keyword>
<evidence type="ECO:0000256" key="1">
    <source>
        <dbReference type="SAM" id="MobiDB-lite"/>
    </source>
</evidence>
<dbReference type="InterPro" id="IPR001932">
    <property type="entry name" value="PPM-type_phosphatase-like_dom"/>
</dbReference>
<feature type="region of interest" description="Disordered" evidence="1">
    <location>
        <begin position="414"/>
        <end position="448"/>
    </location>
</feature>
<evidence type="ECO:0000259" key="3">
    <source>
        <dbReference type="PROSITE" id="PS51746"/>
    </source>
</evidence>